<comment type="subcellular location">
    <subcellularLocation>
        <location evidence="1">Cell membrane</location>
        <topology evidence="1">Multi-pass membrane protein</topology>
    </subcellularLocation>
</comment>
<protein>
    <submittedName>
        <fullName evidence="9">Trehalose receptor</fullName>
    </submittedName>
</protein>
<keyword evidence="5 8" id="KW-1133">Transmembrane helix</keyword>
<keyword evidence="3" id="KW-1003">Cell membrane</keyword>
<dbReference type="InterPro" id="IPR009318">
    <property type="entry name" value="Gustatory_rcpt"/>
</dbReference>
<dbReference type="Pfam" id="PF06151">
    <property type="entry name" value="Trehalose_recp"/>
    <property type="match status" value="1"/>
</dbReference>
<dbReference type="GO" id="GO:0005886">
    <property type="term" value="C:plasma membrane"/>
    <property type="evidence" value="ECO:0007669"/>
    <property type="project" value="UniProtKB-SubCell"/>
</dbReference>
<dbReference type="PANTHER" id="PTHR21421:SF29">
    <property type="entry name" value="GUSTATORY RECEPTOR 5A FOR TREHALOSE-RELATED"/>
    <property type="match status" value="1"/>
</dbReference>
<keyword evidence="4 8" id="KW-0812">Transmembrane</keyword>
<keyword evidence="10" id="KW-1185">Reference proteome</keyword>
<reference evidence="9 10" key="1">
    <citation type="journal article" date="2024" name="BMC Genomics">
        <title>De novo assembly and annotation of Popillia japonica's genome with initial clues to its potential as an invasive pest.</title>
        <authorList>
            <person name="Cucini C."/>
            <person name="Boschi S."/>
            <person name="Funari R."/>
            <person name="Cardaioli E."/>
            <person name="Iannotti N."/>
            <person name="Marturano G."/>
            <person name="Paoli F."/>
            <person name="Bruttini M."/>
            <person name="Carapelli A."/>
            <person name="Frati F."/>
            <person name="Nardi F."/>
        </authorList>
    </citation>
    <scope>NUCLEOTIDE SEQUENCE [LARGE SCALE GENOMIC DNA]</scope>
    <source>
        <strain evidence="9">DMR45628</strain>
    </source>
</reference>
<dbReference type="Proteomes" id="UP001458880">
    <property type="component" value="Unassembled WGS sequence"/>
</dbReference>
<comment type="caution">
    <text evidence="9">The sequence shown here is derived from an EMBL/GenBank/DDBJ whole genome shotgun (WGS) entry which is preliminary data.</text>
</comment>
<name>A0AAW1LZY2_POPJA</name>
<feature type="transmembrane region" description="Helical" evidence="8">
    <location>
        <begin position="74"/>
        <end position="93"/>
    </location>
</feature>
<evidence type="ECO:0000256" key="8">
    <source>
        <dbReference type="SAM" id="Phobius"/>
    </source>
</evidence>
<evidence type="ECO:0000256" key="7">
    <source>
        <dbReference type="ARBA" id="ARBA00023170"/>
    </source>
</evidence>
<dbReference type="AlphaFoldDB" id="A0AAW1LZY2"/>
<evidence type="ECO:0000256" key="5">
    <source>
        <dbReference type="ARBA" id="ARBA00022989"/>
    </source>
</evidence>
<evidence type="ECO:0000313" key="10">
    <source>
        <dbReference type="Proteomes" id="UP001458880"/>
    </source>
</evidence>
<evidence type="ECO:0000313" key="9">
    <source>
        <dbReference type="EMBL" id="KAK9738758.1"/>
    </source>
</evidence>
<feature type="transmembrane region" description="Helical" evidence="8">
    <location>
        <begin position="6"/>
        <end position="27"/>
    </location>
</feature>
<comment type="similarity">
    <text evidence="2">Belongs to the insect chemoreceptor superfamily. Gustatory receptor (GR) family. Gr5a subfamily.</text>
</comment>
<evidence type="ECO:0000256" key="3">
    <source>
        <dbReference type="ARBA" id="ARBA00022475"/>
    </source>
</evidence>
<dbReference type="PANTHER" id="PTHR21421">
    <property type="entry name" value="GUSTATORY RECEPTOR"/>
    <property type="match status" value="1"/>
</dbReference>
<proteinExistence type="inferred from homology"/>
<evidence type="ECO:0000256" key="2">
    <source>
        <dbReference type="ARBA" id="ARBA00005327"/>
    </source>
</evidence>
<organism evidence="9 10">
    <name type="scientific">Popillia japonica</name>
    <name type="common">Japanese beetle</name>
    <dbReference type="NCBI Taxonomy" id="7064"/>
    <lineage>
        <taxon>Eukaryota</taxon>
        <taxon>Metazoa</taxon>
        <taxon>Ecdysozoa</taxon>
        <taxon>Arthropoda</taxon>
        <taxon>Hexapoda</taxon>
        <taxon>Insecta</taxon>
        <taxon>Pterygota</taxon>
        <taxon>Neoptera</taxon>
        <taxon>Endopterygota</taxon>
        <taxon>Coleoptera</taxon>
        <taxon>Polyphaga</taxon>
        <taxon>Scarabaeiformia</taxon>
        <taxon>Scarabaeidae</taxon>
        <taxon>Rutelinae</taxon>
        <taxon>Popillia</taxon>
    </lineage>
</organism>
<dbReference type="GO" id="GO:0008527">
    <property type="term" value="F:taste receptor activity"/>
    <property type="evidence" value="ECO:0007669"/>
    <property type="project" value="InterPro"/>
</dbReference>
<sequence>MESVYFFFSFGLLCLRTFAVCLFVGNVDEESKTSIKLLSCLNIYNTESKRLLQQIGTMKIALTGMNFFTVTRGLILNIAAAIVTYEVFFIQYINTIED</sequence>
<gene>
    <name evidence="9" type="ORF">QE152_g9622</name>
</gene>
<evidence type="ECO:0000256" key="4">
    <source>
        <dbReference type="ARBA" id="ARBA00022692"/>
    </source>
</evidence>
<dbReference type="EMBL" id="JASPKY010000083">
    <property type="protein sequence ID" value="KAK9738758.1"/>
    <property type="molecule type" value="Genomic_DNA"/>
</dbReference>
<dbReference type="GO" id="GO:0050916">
    <property type="term" value="P:sensory perception of sweet taste"/>
    <property type="evidence" value="ECO:0007669"/>
    <property type="project" value="UniProtKB-ARBA"/>
</dbReference>
<evidence type="ECO:0000256" key="6">
    <source>
        <dbReference type="ARBA" id="ARBA00023136"/>
    </source>
</evidence>
<keyword evidence="6 8" id="KW-0472">Membrane</keyword>
<evidence type="ECO:0000256" key="1">
    <source>
        <dbReference type="ARBA" id="ARBA00004651"/>
    </source>
</evidence>
<keyword evidence="7 9" id="KW-0675">Receptor</keyword>
<accession>A0AAW1LZY2</accession>